<feature type="transmembrane region" description="Helical" evidence="2">
    <location>
        <begin position="396"/>
        <end position="418"/>
    </location>
</feature>
<comment type="similarity">
    <text evidence="1">Belongs to the multi antimicrobial extrusion (MATE) (TC 2.A.66.1) family.</text>
</comment>
<proteinExistence type="inferred from homology"/>
<dbReference type="GO" id="GO:0015297">
    <property type="term" value="F:antiporter activity"/>
    <property type="evidence" value="ECO:0007669"/>
    <property type="project" value="InterPro"/>
</dbReference>
<comment type="caution">
    <text evidence="3">The sequence shown here is derived from an EMBL/GenBank/DDBJ whole genome shotgun (WGS) entry which is preliminary data.</text>
</comment>
<feature type="transmembrane region" description="Helical" evidence="2">
    <location>
        <begin position="316"/>
        <end position="337"/>
    </location>
</feature>
<feature type="transmembrane region" description="Helical" evidence="2">
    <location>
        <begin position="357"/>
        <end position="375"/>
    </location>
</feature>
<feature type="transmembrane region" description="Helical" evidence="2">
    <location>
        <begin position="424"/>
        <end position="445"/>
    </location>
</feature>
<keyword evidence="2" id="KW-0812">Transmembrane</keyword>
<evidence type="ECO:0000313" key="3">
    <source>
        <dbReference type="EMBL" id="CAE7439930.1"/>
    </source>
</evidence>
<dbReference type="EMBL" id="CAJNIZ010020402">
    <property type="protein sequence ID" value="CAE7439930.1"/>
    <property type="molecule type" value="Genomic_DNA"/>
</dbReference>
<dbReference type="InterPro" id="IPR002528">
    <property type="entry name" value="MATE_fam"/>
</dbReference>
<dbReference type="Proteomes" id="UP000649617">
    <property type="component" value="Unassembled WGS sequence"/>
</dbReference>
<feature type="transmembrane region" description="Helical" evidence="2">
    <location>
        <begin position="98"/>
        <end position="118"/>
    </location>
</feature>
<dbReference type="GO" id="GO:0016020">
    <property type="term" value="C:membrane"/>
    <property type="evidence" value="ECO:0007669"/>
    <property type="project" value="InterPro"/>
</dbReference>
<evidence type="ECO:0000256" key="1">
    <source>
        <dbReference type="ARBA" id="ARBA00010199"/>
    </source>
</evidence>
<feature type="transmembrane region" description="Helical" evidence="2">
    <location>
        <begin position="188"/>
        <end position="212"/>
    </location>
</feature>
<organism evidence="3 4">
    <name type="scientific">Symbiodinium pilosum</name>
    <name type="common">Dinoflagellate</name>
    <dbReference type="NCBI Taxonomy" id="2952"/>
    <lineage>
        <taxon>Eukaryota</taxon>
        <taxon>Sar</taxon>
        <taxon>Alveolata</taxon>
        <taxon>Dinophyceae</taxon>
        <taxon>Suessiales</taxon>
        <taxon>Symbiodiniaceae</taxon>
        <taxon>Symbiodinium</taxon>
    </lineage>
</organism>
<evidence type="ECO:0000313" key="4">
    <source>
        <dbReference type="Proteomes" id="UP000649617"/>
    </source>
</evidence>
<sequence>RFSWVRCWLAEAGTQLRLVLPLATGQLINYAVNLVTLQVVGSEGTTAVAAVGLALALYSCLGRNLVMGLCGAVDTISSQAAGADRKDLLGPIFRRSCFFLLLHLVPFTLLCLSALWWLPLVTEPSIGRTTARFLLLAIPDLAAQCIWRPMNRVLASQRITSPFMFVSLLALFCHYGLLVLAVARFGALGAAIATSVSGWMTLAFGTAAVWMVGAGPTIWGGESTDSAIKQAGAGWLSLSNLAYPSAAMRILESCGFSGIVTTSSLLPMPKIELDIMSLSLNVYGFLFTPFPALSICTDTRVGNAIGRGAAAEAKRAMLVSAILSIPFAAAVSMVLVIPQCRQLVDVVMHVDTLDPRVKTGLNTIYLILVSGFYYIDGFQTALSGAIRGTGQQQKGARICVLAYWIAGIPAAILLGFTGGLKSTGLWLGMLVGPTVQMFLYGRLLLKMDWEGIAAACEERLQTQEDDCVMEA</sequence>
<accession>A0A812RHL1</accession>
<dbReference type="Pfam" id="PF01554">
    <property type="entry name" value="MatE"/>
    <property type="match status" value="2"/>
</dbReference>
<reference evidence="3" key="1">
    <citation type="submission" date="2021-02" db="EMBL/GenBank/DDBJ databases">
        <authorList>
            <person name="Dougan E. K."/>
            <person name="Rhodes N."/>
            <person name="Thang M."/>
            <person name="Chan C."/>
        </authorList>
    </citation>
    <scope>NUCLEOTIDE SEQUENCE</scope>
</reference>
<dbReference type="AlphaFoldDB" id="A0A812RHL1"/>
<gene>
    <name evidence="3" type="primary">DTX6</name>
    <name evidence="3" type="ORF">SPIL2461_LOCUS10725</name>
</gene>
<keyword evidence="2" id="KW-0472">Membrane</keyword>
<keyword evidence="2" id="KW-1133">Transmembrane helix</keyword>
<evidence type="ECO:0000256" key="2">
    <source>
        <dbReference type="SAM" id="Phobius"/>
    </source>
</evidence>
<name>A0A812RHL1_SYMPI</name>
<keyword evidence="4" id="KW-1185">Reference proteome</keyword>
<dbReference type="PANTHER" id="PTHR11206">
    <property type="entry name" value="MULTIDRUG RESISTANCE PROTEIN"/>
    <property type="match status" value="1"/>
</dbReference>
<dbReference type="GO" id="GO:0042910">
    <property type="term" value="F:xenobiotic transmembrane transporter activity"/>
    <property type="evidence" value="ECO:0007669"/>
    <property type="project" value="InterPro"/>
</dbReference>
<dbReference type="OrthoDB" id="292562at2759"/>
<protein>
    <submittedName>
        <fullName evidence="3">DTX6 protein</fullName>
    </submittedName>
</protein>
<feature type="non-terminal residue" evidence="3">
    <location>
        <position position="471"/>
    </location>
</feature>
<feature type="transmembrane region" description="Helical" evidence="2">
    <location>
        <begin position="159"/>
        <end position="182"/>
    </location>
</feature>